<keyword evidence="6" id="KW-1185">Reference proteome</keyword>
<evidence type="ECO:0000256" key="3">
    <source>
        <dbReference type="ARBA" id="ARBA00022679"/>
    </source>
</evidence>
<sequence>MSQGETSHSAPSLATNCLFPVSHSPVQLMPPISIIIPCFNATSTLPRTLESCMIQPEAAEIIVVDDASTDESAEVVRRYTQRDARIALLHMPVNGGSARARNWAALHTSQPVLAFVDADDEYFPGALGAANQFLNQNPDAASVRLDVEYAGFPEEIVKHPDFEKYAATLSNTIPSSLIIRRAVYLAMGGFPMGEFFRQHGGYDGALSWALSRIFGNPRLIDTKRVRMHHHARSHATDFFRVSMGMHTPDPRHVLESIRLSSQFVAATESAIRQMAEMSRLGTGNAKS</sequence>
<dbReference type="PANTHER" id="PTHR43685">
    <property type="entry name" value="GLYCOSYLTRANSFERASE"/>
    <property type="match status" value="1"/>
</dbReference>
<gene>
    <name evidence="5" type="ORF">C7402_118139</name>
</gene>
<organism evidence="5 6">
    <name type="scientific">Paraburkholderia unamae</name>
    <dbReference type="NCBI Taxonomy" id="219649"/>
    <lineage>
        <taxon>Bacteria</taxon>
        <taxon>Pseudomonadati</taxon>
        <taxon>Pseudomonadota</taxon>
        <taxon>Betaproteobacteria</taxon>
        <taxon>Burkholderiales</taxon>
        <taxon>Burkholderiaceae</taxon>
        <taxon>Paraburkholderia</taxon>
    </lineage>
</organism>
<dbReference type="Pfam" id="PF00535">
    <property type="entry name" value="Glycos_transf_2"/>
    <property type="match status" value="1"/>
</dbReference>
<keyword evidence="3" id="KW-0808">Transferase</keyword>
<evidence type="ECO:0000313" key="6">
    <source>
        <dbReference type="Proteomes" id="UP000245712"/>
    </source>
</evidence>
<evidence type="ECO:0000259" key="4">
    <source>
        <dbReference type="Pfam" id="PF00535"/>
    </source>
</evidence>
<accession>A0ABX5KFE3</accession>
<comment type="caution">
    <text evidence="5">The sequence shown here is derived from an EMBL/GenBank/DDBJ whole genome shotgun (WGS) entry which is preliminary data.</text>
</comment>
<dbReference type="PANTHER" id="PTHR43685:SF5">
    <property type="entry name" value="GLYCOSYLTRANSFERASE EPSE-RELATED"/>
    <property type="match status" value="1"/>
</dbReference>
<evidence type="ECO:0000313" key="5">
    <source>
        <dbReference type="EMBL" id="PVX75207.1"/>
    </source>
</evidence>
<dbReference type="InterPro" id="IPR001173">
    <property type="entry name" value="Glyco_trans_2-like"/>
</dbReference>
<dbReference type="SUPFAM" id="SSF53448">
    <property type="entry name" value="Nucleotide-diphospho-sugar transferases"/>
    <property type="match status" value="1"/>
</dbReference>
<feature type="domain" description="Glycosyltransferase 2-like" evidence="4">
    <location>
        <begin position="33"/>
        <end position="151"/>
    </location>
</feature>
<dbReference type="CDD" id="cd00761">
    <property type="entry name" value="Glyco_tranf_GTA_type"/>
    <property type="match status" value="1"/>
</dbReference>
<proteinExistence type="inferred from homology"/>
<dbReference type="EMBL" id="QEOB01000018">
    <property type="protein sequence ID" value="PVX75207.1"/>
    <property type="molecule type" value="Genomic_DNA"/>
</dbReference>
<dbReference type="InterPro" id="IPR050834">
    <property type="entry name" value="Glycosyltransf_2"/>
</dbReference>
<dbReference type="Proteomes" id="UP000245712">
    <property type="component" value="Unassembled WGS sequence"/>
</dbReference>
<reference evidence="5 6" key="1">
    <citation type="submission" date="2018-05" db="EMBL/GenBank/DDBJ databases">
        <title>Genomic Encyclopedia of Type Strains, Phase IV (KMG-V): Genome sequencing to study the core and pangenomes of soil and plant-associated prokaryotes.</title>
        <authorList>
            <person name="Whitman W."/>
        </authorList>
    </citation>
    <scope>NUCLEOTIDE SEQUENCE [LARGE SCALE GENOMIC DNA]</scope>
    <source>
        <strain evidence="5 6">SCZa-39</strain>
    </source>
</reference>
<protein>
    <submittedName>
        <fullName evidence="5">Glycosyltransferase involved in cell wall biosynthesis</fullName>
    </submittedName>
</protein>
<evidence type="ECO:0000256" key="1">
    <source>
        <dbReference type="ARBA" id="ARBA00006739"/>
    </source>
</evidence>
<comment type="similarity">
    <text evidence="1">Belongs to the glycosyltransferase 2 family.</text>
</comment>
<evidence type="ECO:0000256" key="2">
    <source>
        <dbReference type="ARBA" id="ARBA00022676"/>
    </source>
</evidence>
<keyword evidence="2" id="KW-0328">Glycosyltransferase</keyword>
<dbReference type="InterPro" id="IPR029044">
    <property type="entry name" value="Nucleotide-diphossugar_trans"/>
</dbReference>
<dbReference type="Gene3D" id="3.90.550.10">
    <property type="entry name" value="Spore Coat Polysaccharide Biosynthesis Protein SpsA, Chain A"/>
    <property type="match status" value="1"/>
</dbReference>
<name>A0ABX5KFE3_9BURK</name>